<dbReference type="AlphaFoldDB" id="A0A146G1Q0"/>
<dbReference type="PANTHER" id="PTHR30344:SF1">
    <property type="entry name" value="6-PHOSPHOGLUCONOLACTONASE"/>
    <property type="match status" value="1"/>
</dbReference>
<evidence type="ECO:0000313" key="5">
    <source>
        <dbReference type="Proteomes" id="UP000076023"/>
    </source>
</evidence>
<dbReference type="SUPFAM" id="SSF51004">
    <property type="entry name" value="C-terminal (heme d1) domain of cytochrome cd1-nitrite reductase"/>
    <property type="match status" value="1"/>
</dbReference>
<dbReference type="InterPro" id="IPR050282">
    <property type="entry name" value="Cycloisomerase_2"/>
</dbReference>
<gene>
    <name evidence="4" type="ORF">TSACC_1131</name>
</gene>
<comment type="similarity">
    <text evidence="1">Belongs to the cycloisomerase 2 family.</text>
</comment>
<evidence type="ECO:0000256" key="3">
    <source>
        <dbReference type="SAM" id="MobiDB-lite"/>
    </source>
</evidence>
<protein>
    <submittedName>
        <fullName evidence="4">6-phosphogluconolactonase</fullName>
    </submittedName>
</protein>
<dbReference type="Proteomes" id="UP000076023">
    <property type="component" value="Unassembled WGS sequence"/>
</dbReference>
<dbReference type="GO" id="GO:0017057">
    <property type="term" value="F:6-phosphogluconolactonase activity"/>
    <property type="evidence" value="ECO:0007669"/>
    <property type="project" value="TreeGrafter"/>
</dbReference>
<dbReference type="InterPro" id="IPR019405">
    <property type="entry name" value="Lactonase_7-beta_prop"/>
</dbReference>
<proteinExistence type="inferred from homology"/>
<evidence type="ECO:0000313" key="4">
    <source>
        <dbReference type="EMBL" id="GAT31580.1"/>
    </source>
</evidence>
<dbReference type="Gene3D" id="2.130.10.10">
    <property type="entry name" value="YVTN repeat-like/Quinoprotein amine dehydrogenase"/>
    <property type="match status" value="1"/>
</dbReference>
<sequence length="365" mass="38847">MISIAHSQSEPFYIGTYGKASENQGIWRSTLDTKTGKLSKPVLAAAADNSGFVAITPDNEYLYAAVESGDASMAAAYRVDEDGKLTLINQQPSGGKGTCHVWLAPGYVFVANYGGGSAACFVTNPDGALGERTSLVSFTGSGPNPKRQQRPYGHSVITDPELKFAYVCDLGSDNVWSYQFDRSTGTLTPTDPPSGRPQPGAGPRHSVMSSDGKYLYVNGELDLTLNVFSRDPAKGTLTLIQTEPLLPVGTNTENITSSGIQMHPSGKWIYVSNRVHDSISVFAIGEDGRVTFVENVPALVQVPRAFGIDPIGKWLITAGQKDGKLAVLKIDPATGRLTATDHRADVLNPSCITFVNPTPKNGGAH</sequence>
<dbReference type="InParanoid" id="A0A146G1Q0"/>
<dbReference type="InterPro" id="IPR015943">
    <property type="entry name" value="WD40/YVTN_repeat-like_dom_sf"/>
</dbReference>
<dbReference type="EMBL" id="BDCO01000001">
    <property type="protein sequence ID" value="GAT31580.1"/>
    <property type="molecule type" value="Genomic_DNA"/>
</dbReference>
<evidence type="ECO:0000256" key="1">
    <source>
        <dbReference type="ARBA" id="ARBA00005564"/>
    </source>
</evidence>
<dbReference type="STRING" id="690879.TSACC_1131"/>
<accession>A0A146G1Q0</accession>
<dbReference type="PANTHER" id="PTHR30344">
    <property type="entry name" value="6-PHOSPHOGLUCONOLACTONASE-RELATED"/>
    <property type="match status" value="1"/>
</dbReference>
<reference evidence="5" key="1">
    <citation type="journal article" date="2017" name="Genome Announc.">
        <title>Draft Genome Sequence of Terrimicrobium sacchariphilum NM-5T, a Facultative Anaerobic Soil Bacterium of the Class Spartobacteria.</title>
        <authorList>
            <person name="Qiu Y.L."/>
            <person name="Tourlousse D.M."/>
            <person name="Matsuura N."/>
            <person name="Ohashi A."/>
            <person name="Sekiguchi Y."/>
        </authorList>
    </citation>
    <scope>NUCLEOTIDE SEQUENCE [LARGE SCALE GENOMIC DNA]</scope>
    <source>
        <strain evidence="5">NM-5</strain>
    </source>
</reference>
<dbReference type="Pfam" id="PF10282">
    <property type="entry name" value="Lactonase"/>
    <property type="match status" value="1"/>
</dbReference>
<dbReference type="GO" id="GO:0006006">
    <property type="term" value="P:glucose metabolic process"/>
    <property type="evidence" value="ECO:0007669"/>
    <property type="project" value="UniProtKB-KW"/>
</dbReference>
<dbReference type="InterPro" id="IPR011048">
    <property type="entry name" value="Haem_d1_sf"/>
</dbReference>
<dbReference type="FunCoup" id="A0A146G1Q0">
    <property type="interactions" value="137"/>
</dbReference>
<comment type="caution">
    <text evidence="4">The sequence shown here is derived from an EMBL/GenBank/DDBJ whole genome shotgun (WGS) entry which is preliminary data.</text>
</comment>
<evidence type="ECO:0000256" key="2">
    <source>
        <dbReference type="ARBA" id="ARBA00022526"/>
    </source>
</evidence>
<keyword evidence="2" id="KW-0119">Carbohydrate metabolism</keyword>
<keyword evidence="2" id="KW-0313">Glucose metabolism</keyword>
<name>A0A146G1Q0_TERSA</name>
<feature type="region of interest" description="Disordered" evidence="3">
    <location>
        <begin position="184"/>
        <end position="207"/>
    </location>
</feature>
<organism evidence="4 5">
    <name type="scientific">Terrimicrobium sacchariphilum</name>
    <dbReference type="NCBI Taxonomy" id="690879"/>
    <lineage>
        <taxon>Bacteria</taxon>
        <taxon>Pseudomonadati</taxon>
        <taxon>Verrucomicrobiota</taxon>
        <taxon>Terrimicrobiia</taxon>
        <taxon>Terrimicrobiales</taxon>
        <taxon>Terrimicrobiaceae</taxon>
        <taxon>Terrimicrobium</taxon>
    </lineage>
</organism>
<keyword evidence="5" id="KW-1185">Reference proteome</keyword>
<dbReference type="GO" id="GO:0005829">
    <property type="term" value="C:cytosol"/>
    <property type="evidence" value="ECO:0007669"/>
    <property type="project" value="TreeGrafter"/>
</dbReference>